<feature type="region of interest" description="Disordered" evidence="1">
    <location>
        <begin position="173"/>
        <end position="232"/>
    </location>
</feature>
<evidence type="ECO:0000256" key="1">
    <source>
        <dbReference type="SAM" id="MobiDB-lite"/>
    </source>
</evidence>
<dbReference type="PROSITE" id="PS51257">
    <property type="entry name" value="PROKAR_LIPOPROTEIN"/>
    <property type="match status" value="1"/>
</dbReference>
<dbReference type="PANTHER" id="PTHR38013:SF1">
    <property type="entry name" value="GLYCOPROTEIN_POLYSACCHARIDE METABOLISM"/>
    <property type="match status" value="1"/>
</dbReference>
<feature type="compositionally biased region" description="Low complexity" evidence="1">
    <location>
        <begin position="182"/>
        <end position="203"/>
    </location>
</feature>
<evidence type="ECO:0000313" key="3">
    <source>
        <dbReference type="EMBL" id="GED22369.1"/>
    </source>
</evidence>
<dbReference type="Proteomes" id="UP000319812">
    <property type="component" value="Unassembled WGS sequence"/>
</dbReference>
<feature type="signal peptide" evidence="2">
    <location>
        <begin position="1"/>
        <end position="18"/>
    </location>
</feature>
<comment type="caution">
    <text evidence="3">The sequence shown here is derived from an EMBL/GenBank/DDBJ whole genome shotgun (WGS) entry which is preliminary data.</text>
</comment>
<proteinExistence type="predicted"/>
<feature type="region of interest" description="Disordered" evidence="1">
    <location>
        <begin position="23"/>
        <end position="61"/>
    </location>
</feature>
<dbReference type="PANTHER" id="PTHR38013">
    <property type="entry name" value="GLYCOPROTEIN/POLYSACCHARIDE METABOLISM"/>
    <property type="match status" value="1"/>
</dbReference>
<organism evidence="3 4">
    <name type="scientific">Halomonas halmophila</name>
    <dbReference type="NCBI Taxonomy" id="252"/>
    <lineage>
        <taxon>Bacteria</taxon>
        <taxon>Pseudomonadati</taxon>
        <taxon>Pseudomonadota</taxon>
        <taxon>Gammaproteobacteria</taxon>
        <taxon>Oceanospirillales</taxon>
        <taxon>Halomonadaceae</taxon>
        <taxon>Halomonas</taxon>
    </lineage>
</organism>
<protein>
    <recommendedName>
        <fullName evidence="5">Lipoprotein</fullName>
    </recommendedName>
</protein>
<sequence>MKRHLLMIAALTGTLALAGCDDAKQAQQDNAEPPSSEQDTTQADAASDAGDEQNGSAGESVTRRIEGVLEFSATDIPLPEGASVTISLRDISRADAPATTIAETEVAPGNQVPAEFSLDYTTGEVNPEHTHTLRAALHGDEGELLWTTTSRHVVRVGAEAETGTVTLVLEPVNATPDGSSLQEAQQEMLQEEAANAEGQGETADSLGEVNEQATDMQEPTPDASTDSEQPAQ</sequence>
<feature type="compositionally biased region" description="Polar residues" evidence="1">
    <location>
        <begin position="211"/>
        <end position="232"/>
    </location>
</feature>
<evidence type="ECO:0000313" key="4">
    <source>
        <dbReference type="Proteomes" id="UP000319812"/>
    </source>
</evidence>
<name>A0A4Y4EX08_9GAMM</name>
<dbReference type="InterPro" id="IPR039366">
    <property type="entry name" value="Pilotin"/>
</dbReference>
<gene>
    <name evidence="3" type="ORF">HHA01_13460</name>
</gene>
<feature type="compositionally biased region" description="Polar residues" evidence="1">
    <location>
        <begin position="25"/>
        <end position="37"/>
    </location>
</feature>
<keyword evidence="4" id="KW-1185">Reference proteome</keyword>
<dbReference type="EMBL" id="BJOC01000018">
    <property type="protein sequence ID" value="GED22369.1"/>
    <property type="molecule type" value="Genomic_DNA"/>
</dbReference>
<feature type="chain" id="PRO_5021307192" description="Lipoprotein" evidence="2">
    <location>
        <begin position="19"/>
        <end position="232"/>
    </location>
</feature>
<evidence type="ECO:0000256" key="2">
    <source>
        <dbReference type="SAM" id="SignalP"/>
    </source>
</evidence>
<dbReference type="AlphaFoldDB" id="A0A4Y4EX08"/>
<dbReference type="RefSeq" id="WP_218023785.1">
    <property type="nucleotide sequence ID" value="NZ_BJOC01000018.1"/>
</dbReference>
<dbReference type="Pfam" id="PF09619">
    <property type="entry name" value="YscW"/>
    <property type="match status" value="1"/>
</dbReference>
<dbReference type="InterPro" id="IPR053196">
    <property type="entry name" value="Lipoprotein_YbaY-like"/>
</dbReference>
<evidence type="ECO:0008006" key="5">
    <source>
        <dbReference type="Google" id="ProtNLM"/>
    </source>
</evidence>
<reference evidence="3 4" key="1">
    <citation type="submission" date="2019-06" db="EMBL/GenBank/DDBJ databases">
        <title>Whole genome shotgun sequence of Halomonas halmophila NBRC 15537.</title>
        <authorList>
            <person name="Hosoyama A."/>
            <person name="Uohara A."/>
            <person name="Ohji S."/>
            <person name="Ichikawa N."/>
        </authorList>
    </citation>
    <scope>NUCLEOTIDE SEQUENCE [LARGE SCALE GENOMIC DNA]</scope>
    <source>
        <strain evidence="3 4">NBRC 15537</strain>
    </source>
</reference>
<keyword evidence="2" id="KW-0732">Signal</keyword>
<feature type="compositionally biased region" description="Low complexity" evidence="1">
    <location>
        <begin position="38"/>
        <end position="48"/>
    </location>
</feature>
<accession>A0A4Y4EX08</accession>